<dbReference type="Gene3D" id="3.40.50.150">
    <property type="entry name" value="Vaccinia Virus protein VP39"/>
    <property type="match status" value="1"/>
</dbReference>
<keyword evidence="2" id="KW-1133">Transmembrane helix</keyword>
<evidence type="ECO:0000256" key="2">
    <source>
        <dbReference type="SAM" id="Phobius"/>
    </source>
</evidence>
<dbReference type="NCBIfam" id="NF037959">
    <property type="entry name" value="MFS_SpdSyn"/>
    <property type="match status" value="1"/>
</dbReference>
<dbReference type="PANTHER" id="PTHR43317">
    <property type="entry name" value="THERMOSPERMINE SYNTHASE ACAULIS5"/>
    <property type="match status" value="1"/>
</dbReference>
<keyword evidence="2" id="KW-0812">Transmembrane</keyword>
<dbReference type="GO" id="GO:0032259">
    <property type="term" value="P:methylation"/>
    <property type="evidence" value="ECO:0007669"/>
    <property type="project" value="UniProtKB-KW"/>
</dbReference>
<evidence type="ECO:0000313" key="3">
    <source>
        <dbReference type="EMBL" id="KZV96373.1"/>
    </source>
</evidence>
<dbReference type="Pfam" id="PF01564">
    <property type="entry name" value="Spermine_synth"/>
    <property type="match status" value="1"/>
</dbReference>
<reference evidence="3 4" key="1">
    <citation type="journal article" date="2016" name="Mol. Biol. Evol.">
        <title>Comparative Genomics of Early-Diverging Mushroom-Forming Fungi Provides Insights into the Origins of Lignocellulose Decay Capabilities.</title>
        <authorList>
            <person name="Nagy L.G."/>
            <person name="Riley R."/>
            <person name="Tritt A."/>
            <person name="Adam C."/>
            <person name="Daum C."/>
            <person name="Floudas D."/>
            <person name="Sun H."/>
            <person name="Yadav J.S."/>
            <person name="Pangilinan J."/>
            <person name="Larsson K.H."/>
            <person name="Matsuura K."/>
            <person name="Barry K."/>
            <person name="Labutti K."/>
            <person name="Kuo R."/>
            <person name="Ohm R.A."/>
            <person name="Bhattacharya S.S."/>
            <person name="Shirouzu T."/>
            <person name="Yoshinaga Y."/>
            <person name="Martin F.M."/>
            <person name="Grigoriev I.V."/>
            <person name="Hibbett D.S."/>
        </authorList>
    </citation>
    <scope>NUCLEOTIDE SEQUENCE [LARGE SCALE GENOMIC DNA]</scope>
    <source>
        <strain evidence="3 4">HHB12029</strain>
    </source>
</reference>
<feature type="transmembrane region" description="Helical" evidence="2">
    <location>
        <begin position="98"/>
        <end position="118"/>
    </location>
</feature>
<dbReference type="EMBL" id="KV425943">
    <property type="protein sequence ID" value="KZV96373.1"/>
    <property type="molecule type" value="Genomic_DNA"/>
</dbReference>
<feature type="transmembrane region" description="Helical" evidence="2">
    <location>
        <begin position="6"/>
        <end position="28"/>
    </location>
</feature>
<organism evidence="3 4">
    <name type="scientific">Exidia glandulosa HHB12029</name>
    <dbReference type="NCBI Taxonomy" id="1314781"/>
    <lineage>
        <taxon>Eukaryota</taxon>
        <taxon>Fungi</taxon>
        <taxon>Dikarya</taxon>
        <taxon>Basidiomycota</taxon>
        <taxon>Agaricomycotina</taxon>
        <taxon>Agaricomycetes</taxon>
        <taxon>Auriculariales</taxon>
        <taxon>Exidiaceae</taxon>
        <taxon>Exidia</taxon>
    </lineage>
</organism>
<dbReference type="PANTHER" id="PTHR43317:SF1">
    <property type="entry name" value="THERMOSPERMINE SYNTHASE ACAULIS5"/>
    <property type="match status" value="1"/>
</dbReference>
<dbReference type="InParanoid" id="A0A165KI89"/>
<feature type="transmembrane region" description="Helical" evidence="2">
    <location>
        <begin position="66"/>
        <end position="86"/>
    </location>
</feature>
<dbReference type="AlphaFoldDB" id="A0A165KI89"/>
<feature type="transmembrane region" description="Helical" evidence="2">
    <location>
        <begin position="209"/>
        <end position="226"/>
    </location>
</feature>
<keyword evidence="3" id="KW-0808">Transferase</keyword>
<feature type="transmembrane region" description="Helical" evidence="2">
    <location>
        <begin position="130"/>
        <end position="147"/>
    </location>
</feature>
<dbReference type="OrthoDB" id="2016285at2759"/>
<keyword evidence="4" id="KW-1185">Reference proteome</keyword>
<keyword evidence="3" id="KW-0489">Methyltransferase</keyword>
<proteinExistence type="predicted"/>
<dbReference type="Proteomes" id="UP000077266">
    <property type="component" value="Unassembled WGS sequence"/>
</dbReference>
<accession>A0A165KI89</accession>
<keyword evidence="2" id="KW-0472">Membrane</keyword>
<dbReference type="SUPFAM" id="SSF53335">
    <property type="entry name" value="S-adenosyl-L-methionine-dependent methyltransferases"/>
    <property type="match status" value="1"/>
</dbReference>
<dbReference type="GO" id="GO:0006596">
    <property type="term" value="P:polyamine biosynthetic process"/>
    <property type="evidence" value="ECO:0007669"/>
    <property type="project" value="UniProtKB-KW"/>
</dbReference>
<evidence type="ECO:0000256" key="1">
    <source>
        <dbReference type="ARBA" id="ARBA00023115"/>
    </source>
</evidence>
<name>A0A165KI89_EXIGL</name>
<gene>
    <name evidence="3" type="ORF">EXIGLDRAFT_671064</name>
</gene>
<dbReference type="STRING" id="1314781.A0A165KI89"/>
<dbReference type="GO" id="GO:0008168">
    <property type="term" value="F:methyltransferase activity"/>
    <property type="evidence" value="ECO:0007669"/>
    <property type="project" value="UniProtKB-KW"/>
</dbReference>
<feature type="transmembrane region" description="Helical" evidence="2">
    <location>
        <begin position="40"/>
        <end position="60"/>
    </location>
</feature>
<dbReference type="InterPro" id="IPR029063">
    <property type="entry name" value="SAM-dependent_MTases_sf"/>
</dbReference>
<sequence>MSDLPPAFWALCELAAVSYGISSARLGYSLVVNPLYGSTAGALYLDYVLAAACALAALVNVAPVRYLLSVLACMLYVSPITAYYAARFTARWHDYQKGPFLVHLLVMYPLVVVAISSTRVWRGAFVKDSIPARVVYGSLVLLGSLGFNKLGLLTPGGHVTSTSIFLSLGVFCMAGVYFAPPATARTGSNGKAKKAKFPVAKPRPTGNAWAPYIFPSLICFLASLAYPNRPLQPLPYTDSTGVARIIAASTGVTGRIVVEENLEMGFRFLRADHSLLGGQWIDVPQKRGQVGDSIYTAFLLQEGVRFVQRASTTSEFEDEKQDKALIIGLGIGVSAGSFIHHGMHTTVVEIDPVVYDYARTYFGLREPHAVHLTDARGWVHTQAAQPTPTHKYDIVVHDCFSGGSVPGHIFTLEFWGDLQKLLAPDGVVAVNYAGYLGSNPARGILATLLAAFTQCRIFHDSLATDHDDSEFLNMVFFCTNAETPMTFRKATPKDSFKSIMRERLFEAWPRLEVSHGRISKGSNATEADEEWKEEERKDWVLTDAKNPLAEWQHQSALEHWHLMRGIMSDVYWELF</sequence>
<evidence type="ECO:0000313" key="4">
    <source>
        <dbReference type="Proteomes" id="UP000077266"/>
    </source>
</evidence>
<feature type="transmembrane region" description="Helical" evidence="2">
    <location>
        <begin position="159"/>
        <end position="179"/>
    </location>
</feature>
<keyword evidence="1" id="KW-0620">Polyamine biosynthesis</keyword>
<protein>
    <submittedName>
        <fullName evidence="3">S-adenosyl-L-methionine-dependent methyltransferase</fullName>
    </submittedName>
</protein>